<name>A0A2L2X8H9_9FIRM</name>
<dbReference type="EMBL" id="BFAV01000039">
    <property type="protein sequence ID" value="GBF32527.1"/>
    <property type="molecule type" value="Genomic_DNA"/>
</dbReference>
<dbReference type="Proteomes" id="UP000239549">
    <property type="component" value="Unassembled WGS sequence"/>
</dbReference>
<evidence type="ECO:0000313" key="1">
    <source>
        <dbReference type="EMBL" id="GBF32527.1"/>
    </source>
</evidence>
<organism evidence="1 2">
    <name type="scientific">Desulfocucumis palustris</name>
    <dbReference type="NCBI Taxonomy" id="1898651"/>
    <lineage>
        <taxon>Bacteria</taxon>
        <taxon>Bacillati</taxon>
        <taxon>Bacillota</taxon>
        <taxon>Clostridia</taxon>
        <taxon>Eubacteriales</taxon>
        <taxon>Desulfocucumaceae</taxon>
        <taxon>Desulfocucumis</taxon>
    </lineage>
</organism>
<sequence>MIREEIQRGCPFSIKTLGYLPNGYVLKEVNKENVSKSPDRSEASFSPGK</sequence>
<proteinExistence type="predicted"/>
<comment type="caution">
    <text evidence="1">The sequence shown here is derived from an EMBL/GenBank/DDBJ whole genome shotgun (WGS) entry which is preliminary data.</text>
</comment>
<evidence type="ECO:0000313" key="2">
    <source>
        <dbReference type="Proteomes" id="UP000239549"/>
    </source>
</evidence>
<dbReference type="AlphaFoldDB" id="A0A2L2X8H9"/>
<gene>
    <name evidence="1" type="ORF">DCCM_0723</name>
</gene>
<protein>
    <submittedName>
        <fullName evidence="1">Uncharacterized protein</fullName>
    </submittedName>
</protein>
<accession>A0A2L2X8H9</accession>
<reference evidence="2" key="1">
    <citation type="submission" date="2018-02" db="EMBL/GenBank/DDBJ databases">
        <title>Genome sequence of Desulfocucumis palustris strain NAW-5.</title>
        <authorList>
            <person name="Watanabe M."/>
            <person name="Kojima H."/>
            <person name="Fukui M."/>
        </authorList>
    </citation>
    <scope>NUCLEOTIDE SEQUENCE [LARGE SCALE GENOMIC DNA]</scope>
    <source>
        <strain evidence="2">NAW-5</strain>
    </source>
</reference>
<keyword evidence="2" id="KW-1185">Reference proteome</keyword>